<dbReference type="AlphaFoldDB" id="A0A7G9RWR0"/>
<dbReference type="SUPFAM" id="SSF51445">
    <property type="entry name" value="(Trans)glycosidases"/>
    <property type="match status" value="1"/>
</dbReference>
<dbReference type="InterPro" id="IPR006101">
    <property type="entry name" value="Glyco_hydro_2"/>
</dbReference>
<dbReference type="PANTHER" id="PTHR42732:SF1">
    <property type="entry name" value="BETA-MANNOSIDASE"/>
    <property type="match status" value="1"/>
</dbReference>
<name>A0A7G9RWR0_9FIRM</name>
<gene>
    <name evidence="7" type="ORF">H9L01_06555</name>
</gene>
<dbReference type="InterPro" id="IPR006103">
    <property type="entry name" value="Glyco_hydro_2_cat"/>
</dbReference>
<dbReference type="SUPFAM" id="SSF49785">
    <property type="entry name" value="Galactose-binding domain-like"/>
    <property type="match status" value="1"/>
</dbReference>
<feature type="domain" description="Glycoside hydrolase family 2 immunoglobulin-like beta-sandwich" evidence="4">
    <location>
        <begin position="208"/>
        <end position="252"/>
    </location>
</feature>
<evidence type="ECO:0000259" key="5">
    <source>
        <dbReference type="Pfam" id="PF02836"/>
    </source>
</evidence>
<feature type="domain" description="Glycosyl hydrolases family 2 sugar binding" evidence="6">
    <location>
        <begin position="35"/>
        <end position="149"/>
    </location>
</feature>
<dbReference type="Pfam" id="PF02836">
    <property type="entry name" value="Glyco_hydro_2_C"/>
    <property type="match status" value="1"/>
</dbReference>
<proteinExistence type="inferred from homology"/>
<dbReference type="Pfam" id="PF02837">
    <property type="entry name" value="Glyco_hydro_2_N"/>
    <property type="match status" value="1"/>
</dbReference>
<organism evidence="7 8">
    <name type="scientific">Erysipelothrix inopinata</name>
    <dbReference type="NCBI Taxonomy" id="225084"/>
    <lineage>
        <taxon>Bacteria</taxon>
        <taxon>Bacillati</taxon>
        <taxon>Bacillota</taxon>
        <taxon>Erysipelotrichia</taxon>
        <taxon>Erysipelotrichales</taxon>
        <taxon>Erysipelotrichaceae</taxon>
        <taxon>Erysipelothrix</taxon>
    </lineage>
</organism>
<dbReference type="Proteomes" id="UP000515928">
    <property type="component" value="Chromosome"/>
</dbReference>
<keyword evidence="8" id="KW-1185">Reference proteome</keyword>
<protein>
    <submittedName>
        <fullName evidence="7">Glycoside hydrolase family 2 protein</fullName>
    </submittedName>
</protein>
<dbReference type="Gene3D" id="3.20.20.80">
    <property type="entry name" value="Glycosidases"/>
    <property type="match status" value="1"/>
</dbReference>
<dbReference type="InterPro" id="IPR008979">
    <property type="entry name" value="Galactose-bd-like_sf"/>
</dbReference>
<accession>A0A7G9RWR0</accession>
<evidence type="ECO:0000259" key="4">
    <source>
        <dbReference type="Pfam" id="PF00703"/>
    </source>
</evidence>
<dbReference type="GO" id="GO:0005975">
    <property type="term" value="P:carbohydrate metabolic process"/>
    <property type="evidence" value="ECO:0007669"/>
    <property type="project" value="InterPro"/>
</dbReference>
<evidence type="ECO:0000259" key="6">
    <source>
        <dbReference type="Pfam" id="PF02837"/>
    </source>
</evidence>
<dbReference type="GO" id="GO:0004553">
    <property type="term" value="F:hydrolase activity, hydrolyzing O-glycosyl compounds"/>
    <property type="evidence" value="ECO:0007669"/>
    <property type="project" value="InterPro"/>
</dbReference>
<dbReference type="PANTHER" id="PTHR42732">
    <property type="entry name" value="BETA-GALACTOSIDASE"/>
    <property type="match status" value="1"/>
</dbReference>
<dbReference type="InterPro" id="IPR006104">
    <property type="entry name" value="Glyco_hydro_2_N"/>
</dbReference>
<dbReference type="RefSeq" id="WP_187533168.1">
    <property type="nucleotide sequence ID" value="NZ_CBCSHU010000002.1"/>
</dbReference>
<dbReference type="KEGG" id="eio:H9L01_06555"/>
<keyword evidence="3" id="KW-0326">Glycosidase</keyword>
<dbReference type="InterPro" id="IPR006102">
    <property type="entry name" value="Ig-like_GH2"/>
</dbReference>
<feature type="domain" description="Glycoside hydrolase family 2 catalytic" evidence="5">
    <location>
        <begin position="256"/>
        <end position="398"/>
    </location>
</feature>
<dbReference type="InterPro" id="IPR017853">
    <property type="entry name" value="GH"/>
</dbReference>
<evidence type="ECO:0000313" key="7">
    <source>
        <dbReference type="EMBL" id="QNN60035.1"/>
    </source>
</evidence>
<dbReference type="InterPro" id="IPR051913">
    <property type="entry name" value="GH2_Domain-Containing"/>
</dbReference>
<evidence type="ECO:0000256" key="2">
    <source>
        <dbReference type="ARBA" id="ARBA00022801"/>
    </source>
</evidence>
<evidence type="ECO:0000313" key="8">
    <source>
        <dbReference type="Proteomes" id="UP000515928"/>
    </source>
</evidence>
<keyword evidence="2 7" id="KW-0378">Hydrolase</keyword>
<dbReference type="PRINTS" id="PR00132">
    <property type="entry name" value="GLHYDRLASE2"/>
</dbReference>
<dbReference type="Gene3D" id="2.60.120.260">
    <property type="entry name" value="Galactose-binding domain-like"/>
    <property type="match status" value="1"/>
</dbReference>
<dbReference type="EMBL" id="CP060715">
    <property type="protein sequence ID" value="QNN60035.1"/>
    <property type="molecule type" value="Genomic_DNA"/>
</dbReference>
<comment type="similarity">
    <text evidence="1">Belongs to the glycosyl hydrolase 2 family.</text>
</comment>
<dbReference type="SUPFAM" id="SSF49303">
    <property type="entry name" value="beta-Galactosidase/glucuronidase domain"/>
    <property type="match status" value="1"/>
</dbReference>
<dbReference type="InterPro" id="IPR013783">
    <property type="entry name" value="Ig-like_fold"/>
</dbReference>
<evidence type="ECO:0000256" key="1">
    <source>
        <dbReference type="ARBA" id="ARBA00007401"/>
    </source>
</evidence>
<dbReference type="Pfam" id="PF00703">
    <property type="entry name" value="Glyco_hydro_2"/>
    <property type="match status" value="1"/>
</dbReference>
<reference evidence="7 8" key="1">
    <citation type="submission" date="2020-08" db="EMBL/GenBank/DDBJ databases">
        <title>Genome sequence of Erysipelothrix inopinata DSM 15511T.</title>
        <authorList>
            <person name="Hyun D.-W."/>
            <person name="Bae J.-W."/>
        </authorList>
    </citation>
    <scope>NUCLEOTIDE SEQUENCE [LARGE SCALE GENOMIC DNA]</scope>
    <source>
        <strain evidence="7 8">DSM 15511</strain>
    </source>
</reference>
<dbReference type="InterPro" id="IPR036156">
    <property type="entry name" value="Beta-gal/glucu_dom_sf"/>
</dbReference>
<evidence type="ECO:0000256" key="3">
    <source>
        <dbReference type="ARBA" id="ARBA00023295"/>
    </source>
</evidence>
<sequence length="785" mass="90560">MIKSINNNWLYDAQYDEKYIYEIMTSGNRIQIPHTNVELPYNYVNEKDYQIKSSYQYVFDADTSFNHTFIEFEGVAHYTQVYLNGIYVGDHKGGYTQFTFEITQELKEKENLLTVFVDSSETLNIPPFGKVIDYLTYGGIYREVNLIQKNEYYIKDVYSYGLDLLSSPVIGLDLEVNKQLDGLLVDVEISHENIGFIALKDIELHDIKESFKFDAKSIELWSLENPTLYDVKVTLKTKDKIYDTYSFKTGYREAQFTDKGFYLNGNHLNIIGLNRHQSYPYVGYAMPKSAQAKDADILKYELGVNLARGSHYPQSKHFLNRCDEIGLLVFEEIPGWQNIGDQEWKEISIKNVSEMILAHRNHPSIINWGVRINESQDDKEFYTRTNDVARKLDPHRQTGGIRNIEMVKPDKNAWLEDVYTYNDFDYRDGHALTDTRKVFPVSNIPAIVTEHSGHTFPTKSFDNEARRQMHTLRHLNIINHMMGKKEISGSIGWCAFDYNTHIEFGSGDRICYHGVMDMFRNTKMASAAYASQGVTTPYLTVSSEMNIGEHDRAIISDAYVFTNCDYVEMYRNDELVSTLTPNIDLFANLPHAPMLIDWFGNTLVDEEGYTPQEANRIKEIHRAITRYSIQGLPETFRELAKNDEELDHIMNLHNKYIQNWSNKVVVYKFIGYQNDKPVITVRKGGEFESNVKVTADSSTLINEATYDVTRLTIERINENGNRQVYSNDVFELECSDNIEIIGDDLVSLIGGVRSFWVKSIHGTTGNAWVKISNRSFSQTVELSIQ</sequence>
<dbReference type="Gene3D" id="2.60.40.10">
    <property type="entry name" value="Immunoglobulins"/>
    <property type="match status" value="1"/>
</dbReference>